<dbReference type="PANTHER" id="PTHR45436">
    <property type="entry name" value="SENSOR HISTIDINE KINASE YKOH"/>
    <property type="match status" value="1"/>
</dbReference>
<dbReference type="SMART" id="SM00387">
    <property type="entry name" value="HATPase_c"/>
    <property type="match status" value="1"/>
</dbReference>
<dbReference type="InterPro" id="IPR036097">
    <property type="entry name" value="HisK_dim/P_sf"/>
</dbReference>
<evidence type="ECO:0000313" key="14">
    <source>
        <dbReference type="Proteomes" id="UP001268542"/>
    </source>
</evidence>
<dbReference type="PRINTS" id="PR00344">
    <property type="entry name" value="BCTRLSENSOR"/>
</dbReference>
<proteinExistence type="predicted"/>
<keyword evidence="6" id="KW-0812">Transmembrane</keyword>
<dbReference type="InterPro" id="IPR050428">
    <property type="entry name" value="TCS_sensor_his_kinase"/>
</dbReference>
<dbReference type="Pfam" id="PF00672">
    <property type="entry name" value="HAMP"/>
    <property type="match status" value="1"/>
</dbReference>
<dbReference type="CDD" id="cd00082">
    <property type="entry name" value="HisKA"/>
    <property type="match status" value="1"/>
</dbReference>
<reference evidence="13 14" key="1">
    <citation type="submission" date="2023-08" db="EMBL/GenBank/DDBJ databases">
        <title>Nocardioides seae sp. nov., a bacterium isolated from a soil.</title>
        <authorList>
            <person name="Wang X."/>
        </authorList>
    </citation>
    <scope>NUCLEOTIDE SEQUENCE [LARGE SCALE GENOMIC DNA]</scope>
    <source>
        <strain evidence="13 14">YZH12</strain>
    </source>
</reference>
<keyword evidence="10" id="KW-0472">Membrane</keyword>
<dbReference type="CDD" id="cd06225">
    <property type="entry name" value="HAMP"/>
    <property type="match status" value="1"/>
</dbReference>
<dbReference type="SUPFAM" id="SSF55874">
    <property type="entry name" value="ATPase domain of HSP90 chaperone/DNA topoisomerase II/histidine kinase"/>
    <property type="match status" value="1"/>
</dbReference>
<evidence type="ECO:0000259" key="12">
    <source>
        <dbReference type="PROSITE" id="PS50885"/>
    </source>
</evidence>
<evidence type="ECO:0000256" key="3">
    <source>
        <dbReference type="ARBA" id="ARBA00012438"/>
    </source>
</evidence>
<dbReference type="RefSeq" id="WP_315734494.1">
    <property type="nucleotide sequence ID" value="NZ_JAVYII010000007.1"/>
</dbReference>
<keyword evidence="4" id="KW-0597">Phosphoprotein</keyword>
<dbReference type="SUPFAM" id="SSF47384">
    <property type="entry name" value="Homodimeric domain of signal transducing histidine kinase"/>
    <property type="match status" value="1"/>
</dbReference>
<dbReference type="Pfam" id="PF00512">
    <property type="entry name" value="HisKA"/>
    <property type="match status" value="1"/>
</dbReference>
<dbReference type="Pfam" id="PF02518">
    <property type="entry name" value="HATPase_c"/>
    <property type="match status" value="1"/>
</dbReference>
<feature type="domain" description="HAMP" evidence="12">
    <location>
        <begin position="157"/>
        <end position="210"/>
    </location>
</feature>
<dbReference type="InterPro" id="IPR004358">
    <property type="entry name" value="Sig_transdc_His_kin-like_C"/>
</dbReference>
<dbReference type="PROSITE" id="PS50885">
    <property type="entry name" value="HAMP"/>
    <property type="match status" value="1"/>
</dbReference>
<dbReference type="InterPro" id="IPR003660">
    <property type="entry name" value="HAMP_dom"/>
</dbReference>
<evidence type="ECO:0000256" key="5">
    <source>
        <dbReference type="ARBA" id="ARBA00022679"/>
    </source>
</evidence>
<keyword evidence="7 13" id="KW-0418">Kinase</keyword>
<dbReference type="InterPro" id="IPR036890">
    <property type="entry name" value="HATPase_C_sf"/>
</dbReference>
<dbReference type="InterPro" id="IPR003594">
    <property type="entry name" value="HATPase_dom"/>
</dbReference>
<evidence type="ECO:0000259" key="11">
    <source>
        <dbReference type="PROSITE" id="PS50109"/>
    </source>
</evidence>
<dbReference type="EC" id="2.7.13.3" evidence="3"/>
<dbReference type="PROSITE" id="PS50109">
    <property type="entry name" value="HIS_KIN"/>
    <property type="match status" value="1"/>
</dbReference>
<evidence type="ECO:0000256" key="10">
    <source>
        <dbReference type="ARBA" id="ARBA00023136"/>
    </source>
</evidence>
<feature type="domain" description="Histidine kinase" evidence="11">
    <location>
        <begin position="218"/>
        <end position="429"/>
    </location>
</feature>
<dbReference type="Gene3D" id="6.10.340.10">
    <property type="match status" value="1"/>
</dbReference>
<dbReference type="EMBL" id="JAVYII010000007">
    <property type="protein sequence ID" value="MDT9594590.1"/>
    <property type="molecule type" value="Genomic_DNA"/>
</dbReference>
<name>A0ABU3PZA5_9ACTN</name>
<evidence type="ECO:0000256" key="2">
    <source>
        <dbReference type="ARBA" id="ARBA00004236"/>
    </source>
</evidence>
<dbReference type="SMART" id="SM00304">
    <property type="entry name" value="HAMP"/>
    <property type="match status" value="1"/>
</dbReference>
<evidence type="ECO:0000256" key="8">
    <source>
        <dbReference type="ARBA" id="ARBA00022989"/>
    </source>
</evidence>
<evidence type="ECO:0000256" key="6">
    <source>
        <dbReference type="ARBA" id="ARBA00022692"/>
    </source>
</evidence>
<keyword evidence="14" id="KW-1185">Reference proteome</keyword>
<comment type="catalytic activity">
    <reaction evidence="1">
        <text>ATP + protein L-histidine = ADP + protein N-phospho-L-histidine.</text>
        <dbReference type="EC" id="2.7.13.3"/>
    </reaction>
</comment>
<dbReference type="GO" id="GO:0016301">
    <property type="term" value="F:kinase activity"/>
    <property type="evidence" value="ECO:0007669"/>
    <property type="project" value="UniProtKB-KW"/>
</dbReference>
<keyword evidence="8" id="KW-1133">Transmembrane helix</keyword>
<dbReference type="Gene3D" id="1.10.287.130">
    <property type="match status" value="1"/>
</dbReference>
<evidence type="ECO:0000256" key="7">
    <source>
        <dbReference type="ARBA" id="ARBA00022777"/>
    </source>
</evidence>
<sequence>MAATLVVAVAFTVGSLALLWALGASLRDAAENAAETRAEEIATAIERDGAEAVPGTASDDEDVADLAWQVTRDSSVVASAGTGGRSLPLGDGRVRLDGDPYVVVVEDVEVDGERYLVAAAASLDDADESVAALWPLLAVGIPAAVLLVAGTTWVVAGRALRPVEQIRARVAGIGAGALDQRVPVPPSGDEVARLALTMNAMLERLEQASRRQAQFVSDTSHELRSPLASIRQTAEVARLHPGAMDDGELSEAVLEETARMQHLVEQMLVLARTEESAAARPRSDVDVDDLLQTEAARLRRERGDLRVDSSAVGAARATADGPALAQVVRNLADNAARHAVGEVRLGCRELPGGVEITVDDDGAGVAPQDRDRVFERFVRLDEARSRDVGGSGLGLAIVREVARAHGGDARVETSPAGGARFVVSLATGVPHPPHGPSHGPAHPS</sequence>
<dbReference type="SUPFAM" id="SSF158472">
    <property type="entry name" value="HAMP domain-like"/>
    <property type="match status" value="1"/>
</dbReference>
<dbReference type="SMART" id="SM00388">
    <property type="entry name" value="HisKA"/>
    <property type="match status" value="1"/>
</dbReference>
<comment type="subcellular location">
    <subcellularLocation>
        <location evidence="2">Cell membrane</location>
    </subcellularLocation>
</comment>
<evidence type="ECO:0000256" key="9">
    <source>
        <dbReference type="ARBA" id="ARBA00023012"/>
    </source>
</evidence>
<dbReference type="CDD" id="cd00075">
    <property type="entry name" value="HATPase"/>
    <property type="match status" value="1"/>
</dbReference>
<gene>
    <name evidence="13" type="ORF">RDV89_16010</name>
</gene>
<dbReference type="InterPro" id="IPR005467">
    <property type="entry name" value="His_kinase_dom"/>
</dbReference>
<dbReference type="Proteomes" id="UP001268542">
    <property type="component" value="Unassembled WGS sequence"/>
</dbReference>
<dbReference type="Gene3D" id="3.30.565.10">
    <property type="entry name" value="Histidine kinase-like ATPase, C-terminal domain"/>
    <property type="match status" value="1"/>
</dbReference>
<evidence type="ECO:0000256" key="4">
    <source>
        <dbReference type="ARBA" id="ARBA00022553"/>
    </source>
</evidence>
<protein>
    <recommendedName>
        <fullName evidence="3">histidine kinase</fullName>
        <ecNumber evidence="3">2.7.13.3</ecNumber>
    </recommendedName>
</protein>
<dbReference type="InterPro" id="IPR003661">
    <property type="entry name" value="HisK_dim/P_dom"/>
</dbReference>
<dbReference type="PANTHER" id="PTHR45436:SF5">
    <property type="entry name" value="SENSOR HISTIDINE KINASE TRCS"/>
    <property type="match status" value="1"/>
</dbReference>
<evidence type="ECO:0000256" key="1">
    <source>
        <dbReference type="ARBA" id="ARBA00000085"/>
    </source>
</evidence>
<evidence type="ECO:0000313" key="13">
    <source>
        <dbReference type="EMBL" id="MDT9594590.1"/>
    </source>
</evidence>
<keyword evidence="9" id="KW-0902">Two-component regulatory system</keyword>
<comment type="caution">
    <text evidence="13">The sequence shown here is derived from an EMBL/GenBank/DDBJ whole genome shotgun (WGS) entry which is preliminary data.</text>
</comment>
<organism evidence="13 14">
    <name type="scientific">Nocardioides imazamoxiresistens</name>
    <dbReference type="NCBI Taxonomy" id="3231893"/>
    <lineage>
        <taxon>Bacteria</taxon>
        <taxon>Bacillati</taxon>
        <taxon>Actinomycetota</taxon>
        <taxon>Actinomycetes</taxon>
        <taxon>Propionibacteriales</taxon>
        <taxon>Nocardioidaceae</taxon>
        <taxon>Nocardioides</taxon>
    </lineage>
</organism>
<accession>A0ABU3PZA5</accession>
<keyword evidence="5" id="KW-0808">Transferase</keyword>